<evidence type="ECO:0000313" key="2">
    <source>
        <dbReference type="EMBL" id="KGQ04033.1"/>
    </source>
</evidence>
<dbReference type="InterPro" id="IPR011990">
    <property type="entry name" value="TPR-like_helical_dom_sf"/>
</dbReference>
<dbReference type="AlphaFoldDB" id="A0A0A2V951"/>
<dbReference type="STRING" id="1245745.A0A0A2V951"/>
<proteinExistence type="predicted"/>
<feature type="region of interest" description="Disordered" evidence="1">
    <location>
        <begin position="1114"/>
        <end position="1144"/>
    </location>
</feature>
<dbReference type="EMBL" id="ANFO01001130">
    <property type="protein sequence ID" value="KGQ04033.1"/>
    <property type="molecule type" value="Genomic_DNA"/>
</dbReference>
<dbReference type="eggNOG" id="ENOG502THPN">
    <property type="taxonomic scope" value="Eukaryota"/>
</dbReference>
<feature type="compositionally biased region" description="Polar residues" evidence="1">
    <location>
        <begin position="1114"/>
        <end position="1128"/>
    </location>
</feature>
<accession>A0A0A2V951</accession>
<feature type="region of interest" description="Disordered" evidence="1">
    <location>
        <begin position="977"/>
        <end position="1020"/>
    </location>
</feature>
<name>A0A0A2V951_BEABA</name>
<sequence length="1171" mass="129761">MLPLSFTQCVTAGIALVAKQYPKAELLEALCTSPKVGYVNSPSEFTNLDFVFRANDGTWGSVRMNTTNCADFALHYDPGPVTGDLAIPWPVEKDAVQADQHLKELYTSAYDSMLLRWPLFPDHDEPYYIFHLEKYGDLFAFVPTLTWGTPSIVIAAYAPIFPSFFPVSRNDVLFNRGGTVSVLYPGEAYPIWAPHAMQALRLHLLQGLVLGGAAHPALDAAACRLGLDNIFSNHGSALDMCISSCADWGFEIRKNTLAVTKALYSFTQYATHAEAHVALLCSEITTLAKYLSSISKTLKSCRRNKRALALVDAGLWRQSDLALQDCEATLNELSTFVAKLTTSNKMPFWRAKVAFDMSIHARKLDEFRVRLKRSNCALQTVLQTITVSLSVQNNASQDLILHELNELKQCIEDAVWIAKRSPVSPQSSLTALSESMATKNLHGLVKAAENFHSSATSTVGSSIGGSIAGWPTPAIETGSIAGLTPYKTERVHEYIQNISQESNPFAATMTEVRSFEATDFPEYAIADGSAELPKNLFTPIKPALNADFKLCLHEVLEDFAIEKMKLRDFENAAAYLKKALSGKMGPVAETKVRVRLQIRLGICYVLQRKIPEAWIVISKLERNDGLENIEVLHLMHALAMVHFAICEFAEAKNLCERILKAKMRFFGKSHPETLISLGFSRYLYDQLDQPIEMEATRRLMPRDYVYKHPESEFDFLAQHAMLMPAIALEPQPGAVELPCTYVAENPQDAQMAQTKYMPNHHLKRALTRYETQQSNTMKVFLSATVTHPDEEEFCPSPGISASRNGRSRMISRSMTTMRRQFGTWRSSKLATVRKGQASTENPSVQRCRTVLHKAPSGSQMDLARSTRLTRAKRFLSTLKKERPIVTAPTEETFQVFELDATCVPSKNRVERLEDTGEAQNSFADQGVQASLSEVLPSEPLRVSVPPLDMSLVTIPELLELDSGYGYDLENPPMIVIEDSNNSSDGSISRGSSNRSTVSGSSYSTNTTVSEESPASPVDCGDVNNSTALRSMSQQYELFQPAQSDPASSINIQNSFPSSCREDMLLPSHGSCGSTRPLGGLLAAHRYTHSMHKPYGRDRLPNTLPKATKIKHGLTNNGYRLQSPDQTTEALPDISPGGRSDGSVETHGLQRTFSWRRGDENLFIIRLSESES</sequence>
<dbReference type="SUPFAM" id="SSF48452">
    <property type="entry name" value="TPR-like"/>
    <property type="match status" value="1"/>
</dbReference>
<dbReference type="Gene3D" id="1.25.40.10">
    <property type="entry name" value="Tetratricopeptide repeat domain"/>
    <property type="match status" value="1"/>
</dbReference>
<dbReference type="Proteomes" id="UP000030106">
    <property type="component" value="Unassembled WGS sequence"/>
</dbReference>
<reference evidence="2 3" key="1">
    <citation type="submission" date="2012-10" db="EMBL/GenBank/DDBJ databases">
        <title>Genome sequencing and analysis of entomopathogenic fungi Beauveria bassiana D1-5.</title>
        <authorList>
            <person name="Li Q."/>
            <person name="Wang L."/>
            <person name="Zhang Z."/>
            <person name="Wang Q."/>
            <person name="Ren J."/>
            <person name="Wang M."/>
            <person name="Xu W."/>
            <person name="Wang J."/>
            <person name="Lu Y."/>
            <person name="Du Q."/>
            <person name="Sun Z."/>
        </authorList>
    </citation>
    <scope>NUCLEOTIDE SEQUENCE [LARGE SCALE GENOMIC DNA]</scope>
    <source>
        <strain evidence="2 3">D1-5</strain>
    </source>
</reference>
<evidence type="ECO:0000313" key="3">
    <source>
        <dbReference type="Proteomes" id="UP000030106"/>
    </source>
</evidence>
<organism evidence="2 3">
    <name type="scientific">Beauveria bassiana D1-5</name>
    <dbReference type="NCBI Taxonomy" id="1245745"/>
    <lineage>
        <taxon>Eukaryota</taxon>
        <taxon>Fungi</taxon>
        <taxon>Dikarya</taxon>
        <taxon>Ascomycota</taxon>
        <taxon>Pezizomycotina</taxon>
        <taxon>Sordariomycetes</taxon>
        <taxon>Hypocreomycetidae</taxon>
        <taxon>Hypocreales</taxon>
        <taxon>Cordycipitaceae</taxon>
        <taxon>Beauveria</taxon>
    </lineage>
</organism>
<gene>
    <name evidence="2" type="ORF">BBAD15_g10716</name>
</gene>
<protein>
    <submittedName>
        <fullName evidence="2">Uncharacterized protein</fullName>
    </submittedName>
</protein>
<comment type="caution">
    <text evidence="2">The sequence shown here is derived from an EMBL/GenBank/DDBJ whole genome shotgun (WGS) entry which is preliminary data.</text>
</comment>
<dbReference type="HOGENOM" id="CLU_274058_0_0_1"/>
<dbReference type="OrthoDB" id="195446at2759"/>
<feature type="compositionally biased region" description="Low complexity" evidence="1">
    <location>
        <begin position="978"/>
        <end position="1009"/>
    </location>
</feature>
<evidence type="ECO:0000256" key="1">
    <source>
        <dbReference type="SAM" id="MobiDB-lite"/>
    </source>
</evidence>